<name>A0A8J5VHA8_ZIZPA</name>
<dbReference type="GO" id="GO:0005634">
    <property type="term" value="C:nucleus"/>
    <property type="evidence" value="ECO:0007669"/>
    <property type="project" value="TreeGrafter"/>
</dbReference>
<proteinExistence type="predicted"/>
<dbReference type="Proteomes" id="UP000729402">
    <property type="component" value="Unassembled WGS sequence"/>
</dbReference>
<dbReference type="Pfam" id="PF01344">
    <property type="entry name" value="Kelch_1"/>
    <property type="match status" value="1"/>
</dbReference>
<dbReference type="PANTHER" id="PTHR46122">
    <property type="entry name" value="GALACTOSE OXIDASE/KELCH REPEAT PROTEIN-RELATED"/>
    <property type="match status" value="1"/>
</dbReference>
<evidence type="ECO:0000313" key="3">
    <source>
        <dbReference type="EMBL" id="KAG8044599.1"/>
    </source>
</evidence>
<accession>A0A8J5VHA8</accession>
<gene>
    <name evidence="3" type="ORF">GUJ93_ZPchr0068g2950</name>
</gene>
<evidence type="ECO:0000256" key="1">
    <source>
        <dbReference type="ARBA" id="ARBA00022441"/>
    </source>
</evidence>
<dbReference type="InterPro" id="IPR006652">
    <property type="entry name" value="Kelch_1"/>
</dbReference>
<evidence type="ECO:0000313" key="4">
    <source>
        <dbReference type="Proteomes" id="UP000729402"/>
    </source>
</evidence>
<organism evidence="3 4">
    <name type="scientific">Zizania palustris</name>
    <name type="common">Northern wild rice</name>
    <dbReference type="NCBI Taxonomy" id="103762"/>
    <lineage>
        <taxon>Eukaryota</taxon>
        <taxon>Viridiplantae</taxon>
        <taxon>Streptophyta</taxon>
        <taxon>Embryophyta</taxon>
        <taxon>Tracheophyta</taxon>
        <taxon>Spermatophyta</taxon>
        <taxon>Magnoliopsida</taxon>
        <taxon>Liliopsida</taxon>
        <taxon>Poales</taxon>
        <taxon>Poaceae</taxon>
        <taxon>BOP clade</taxon>
        <taxon>Oryzoideae</taxon>
        <taxon>Oryzeae</taxon>
        <taxon>Zizaniinae</taxon>
        <taxon>Zizania</taxon>
    </lineage>
</organism>
<dbReference type="PANTHER" id="PTHR46122:SF6">
    <property type="entry name" value="OS04G0619300 PROTEIN"/>
    <property type="match status" value="1"/>
</dbReference>
<keyword evidence="2" id="KW-0677">Repeat</keyword>
<keyword evidence="1" id="KW-0880">Kelch repeat</keyword>
<evidence type="ECO:0000256" key="2">
    <source>
        <dbReference type="ARBA" id="ARBA00022737"/>
    </source>
</evidence>
<dbReference type="OrthoDB" id="191037at2759"/>
<protein>
    <submittedName>
        <fullName evidence="3">Uncharacterized protein</fullName>
    </submittedName>
</protein>
<comment type="caution">
    <text evidence="3">The sequence shown here is derived from an EMBL/GenBank/DDBJ whole genome shotgun (WGS) entry which is preliminary data.</text>
</comment>
<dbReference type="EMBL" id="JAAALK010000545">
    <property type="protein sequence ID" value="KAG8044599.1"/>
    <property type="molecule type" value="Genomic_DNA"/>
</dbReference>
<dbReference type="InterPro" id="IPR052439">
    <property type="entry name" value="F-box/Kelch-repeat"/>
</dbReference>
<keyword evidence="4" id="KW-1185">Reference proteome</keyword>
<reference evidence="3" key="2">
    <citation type="submission" date="2021-02" db="EMBL/GenBank/DDBJ databases">
        <authorList>
            <person name="Kimball J.A."/>
            <person name="Haas M.W."/>
            <person name="Macchietto M."/>
            <person name="Kono T."/>
            <person name="Duquette J."/>
            <person name="Shao M."/>
        </authorList>
    </citation>
    <scope>NUCLEOTIDE SEQUENCE</scope>
    <source>
        <tissue evidence="3">Fresh leaf tissue</tissue>
    </source>
</reference>
<reference evidence="3" key="1">
    <citation type="journal article" date="2021" name="bioRxiv">
        <title>Whole Genome Assembly and Annotation of Northern Wild Rice, Zizania palustris L., Supports a Whole Genome Duplication in the Zizania Genus.</title>
        <authorList>
            <person name="Haas M."/>
            <person name="Kono T."/>
            <person name="Macchietto M."/>
            <person name="Millas R."/>
            <person name="McGilp L."/>
            <person name="Shao M."/>
            <person name="Duquette J."/>
            <person name="Hirsch C.N."/>
            <person name="Kimball J."/>
        </authorList>
    </citation>
    <scope>NUCLEOTIDE SEQUENCE</scope>
    <source>
        <tissue evidence="3">Fresh leaf tissue</tissue>
    </source>
</reference>
<sequence length="234" mass="25974">MDQMIASFQAFTMTLLKTALLGLRRKYGIVEHWVYLACSLMPWEAFDPSRKRWMRLPRMPCDECFSCADKESLAVGTQLLVFGREYTGSSGEIAIVAGGCDKNGQVLKSVELYSSETGHWGDFARHELAKEAVISLYAADQSTNVVKKYDKQNNTWNIVKPLPVRADSSNGWGLAFKACGDRLLVIGGHRVPRGEVILLHSWCPEDGNGGADWEVLSVKERAGVFVYNCAIMGC</sequence>
<dbReference type="AlphaFoldDB" id="A0A8J5VHA8"/>